<protein>
    <submittedName>
        <fullName evidence="8">MFS transporter</fullName>
    </submittedName>
</protein>
<evidence type="ECO:0000256" key="3">
    <source>
        <dbReference type="ARBA" id="ARBA00022692"/>
    </source>
</evidence>
<keyword evidence="2" id="KW-0813">Transport</keyword>
<dbReference type="InterPro" id="IPR053160">
    <property type="entry name" value="MFS_DHA3_Transporter"/>
</dbReference>
<sequence>MKEKGVLYKVCLTNLLLGLGLYSAIEVAYLQSKNISLVYISALNLSIPLLTACLEIPTGIVGDWLGRKKVLHLTYISFSISTCILLFANHIAIIFLAYVLEALGWSFYSGNTESIIYELSEKKKLDTNRSLGNFYASLSVGYLLSGIIVGLLPGSYSEDIFKYALIATLIFRVVSTIIVYTLKGINSEGDSKKTPIELFRKTLKVFFKDKKSISICVYEAMGRLQFYLPVIYQPILFMKGMSVKQVAIIYSITQLAQSLSQKFSPMVVEKFKIPRLIKFGPIIQGLFLLLLVSNNFLLILLGVVVSYCAIPLKGQCITLLKHEEVDNEIRSTFLSVISLATLIINSIFLSICGKIISYNTIAGVTCLAITLIIISGIAVNNIIASSKDNLIKIEE</sequence>
<name>A0ABR8PW38_9CLOT</name>
<feature type="transmembrane region" description="Helical" evidence="6">
    <location>
        <begin position="160"/>
        <end position="182"/>
    </location>
</feature>
<keyword evidence="3 6" id="KW-0812">Transmembrane</keyword>
<evidence type="ECO:0000256" key="1">
    <source>
        <dbReference type="ARBA" id="ARBA00004651"/>
    </source>
</evidence>
<proteinExistence type="predicted"/>
<organism evidence="8 9">
    <name type="scientific">Clostridium cibarium</name>
    <dbReference type="NCBI Taxonomy" id="2762247"/>
    <lineage>
        <taxon>Bacteria</taxon>
        <taxon>Bacillati</taxon>
        <taxon>Bacillota</taxon>
        <taxon>Clostridia</taxon>
        <taxon>Eubacteriales</taxon>
        <taxon>Clostridiaceae</taxon>
        <taxon>Clostridium</taxon>
    </lineage>
</organism>
<accession>A0ABR8PW38</accession>
<keyword evidence="9" id="KW-1185">Reference proteome</keyword>
<dbReference type="CDD" id="cd06174">
    <property type="entry name" value="MFS"/>
    <property type="match status" value="1"/>
</dbReference>
<keyword evidence="4 6" id="KW-1133">Transmembrane helix</keyword>
<evidence type="ECO:0000256" key="6">
    <source>
        <dbReference type="SAM" id="Phobius"/>
    </source>
</evidence>
<evidence type="ECO:0000256" key="4">
    <source>
        <dbReference type="ARBA" id="ARBA00022989"/>
    </source>
</evidence>
<evidence type="ECO:0000259" key="7">
    <source>
        <dbReference type="PROSITE" id="PS50850"/>
    </source>
</evidence>
<feature type="transmembrane region" description="Helical" evidence="6">
    <location>
        <begin position="73"/>
        <end position="100"/>
    </location>
</feature>
<comment type="subcellular location">
    <subcellularLocation>
        <location evidence="1">Cell membrane</location>
        <topology evidence="1">Multi-pass membrane protein</topology>
    </subcellularLocation>
</comment>
<dbReference type="InterPro" id="IPR036259">
    <property type="entry name" value="MFS_trans_sf"/>
</dbReference>
<feature type="transmembrane region" description="Helical" evidence="6">
    <location>
        <begin position="6"/>
        <end position="25"/>
    </location>
</feature>
<feature type="transmembrane region" description="Helical" evidence="6">
    <location>
        <begin position="37"/>
        <end position="61"/>
    </location>
</feature>
<comment type="caution">
    <text evidence="8">The sequence shown here is derived from an EMBL/GenBank/DDBJ whole genome shotgun (WGS) entry which is preliminary data.</text>
</comment>
<dbReference type="PANTHER" id="PTHR23530">
    <property type="entry name" value="TRANSPORT PROTEIN-RELATED"/>
    <property type="match status" value="1"/>
</dbReference>
<gene>
    <name evidence="8" type="ORF">H9661_13610</name>
</gene>
<feature type="transmembrane region" description="Helical" evidence="6">
    <location>
        <begin position="362"/>
        <end position="383"/>
    </location>
</feature>
<dbReference type="InterPro" id="IPR020846">
    <property type="entry name" value="MFS_dom"/>
</dbReference>
<feature type="transmembrane region" description="Helical" evidence="6">
    <location>
        <begin position="332"/>
        <end position="356"/>
    </location>
</feature>
<dbReference type="Proteomes" id="UP000627781">
    <property type="component" value="Unassembled WGS sequence"/>
</dbReference>
<dbReference type="EMBL" id="JACSRA010000023">
    <property type="protein sequence ID" value="MBD7912395.1"/>
    <property type="molecule type" value="Genomic_DNA"/>
</dbReference>
<dbReference type="PROSITE" id="PS50850">
    <property type="entry name" value="MFS"/>
    <property type="match status" value="1"/>
</dbReference>
<dbReference type="Gene3D" id="1.20.1250.20">
    <property type="entry name" value="MFS general substrate transporter like domains"/>
    <property type="match status" value="1"/>
</dbReference>
<feature type="transmembrane region" description="Helical" evidence="6">
    <location>
        <begin position="132"/>
        <end position="154"/>
    </location>
</feature>
<reference evidence="8 9" key="1">
    <citation type="submission" date="2020-08" db="EMBL/GenBank/DDBJ databases">
        <title>A Genomic Blueprint of the Chicken Gut Microbiome.</title>
        <authorList>
            <person name="Gilroy R."/>
            <person name="Ravi A."/>
            <person name="Getino M."/>
            <person name="Pursley I."/>
            <person name="Horton D.L."/>
            <person name="Alikhan N.-F."/>
            <person name="Baker D."/>
            <person name="Gharbi K."/>
            <person name="Hall N."/>
            <person name="Watson M."/>
            <person name="Adriaenssens E.M."/>
            <person name="Foster-Nyarko E."/>
            <person name="Jarju S."/>
            <person name="Secka A."/>
            <person name="Antonio M."/>
            <person name="Oren A."/>
            <person name="Chaudhuri R."/>
            <person name="La Ragione R.M."/>
            <person name="Hildebrand F."/>
            <person name="Pallen M.J."/>
        </authorList>
    </citation>
    <scope>NUCLEOTIDE SEQUENCE [LARGE SCALE GENOMIC DNA]</scope>
    <source>
        <strain evidence="8 9">Sa3CVN1</strain>
    </source>
</reference>
<evidence type="ECO:0000256" key="5">
    <source>
        <dbReference type="ARBA" id="ARBA00023136"/>
    </source>
</evidence>
<dbReference type="SUPFAM" id="SSF103473">
    <property type="entry name" value="MFS general substrate transporter"/>
    <property type="match status" value="1"/>
</dbReference>
<dbReference type="PANTHER" id="PTHR23530:SF1">
    <property type="entry name" value="PERMEASE, MAJOR FACILITATOR SUPERFAMILY-RELATED"/>
    <property type="match status" value="1"/>
</dbReference>
<dbReference type="RefSeq" id="WP_143315353.1">
    <property type="nucleotide sequence ID" value="NZ_JACSRA010000023.1"/>
</dbReference>
<keyword evidence="5 6" id="KW-0472">Membrane</keyword>
<evidence type="ECO:0000313" key="8">
    <source>
        <dbReference type="EMBL" id="MBD7912395.1"/>
    </source>
</evidence>
<dbReference type="Pfam" id="PF07690">
    <property type="entry name" value="MFS_1"/>
    <property type="match status" value="1"/>
</dbReference>
<evidence type="ECO:0000313" key="9">
    <source>
        <dbReference type="Proteomes" id="UP000627781"/>
    </source>
</evidence>
<dbReference type="InterPro" id="IPR011701">
    <property type="entry name" value="MFS"/>
</dbReference>
<evidence type="ECO:0000256" key="2">
    <source>
        <dbReference type="ARBA" id="ARBA00022448"/>
    </source>
</evidence>
<feature type="domain" description="Major facilitator superfamily (MFS) profile" evidence="7">
    <location>
        <begin position="1"/>
        <end position="387"/>
    </location>
</feature>